<dbReference type="PANTHER" id="PTHR36462:SF1">
    <property type="entry name" value="CHROMOSOME 12 OPEN READING FRAME 71"/>
    <property type="match status" value="1"/>
</dbReference>
<dbReference type="InterPro" id="IPR027908">
    <property type="entry name" value="DUF4640"/>
</dbReference>
<gene>
    <name evidence="2" type="primary">LOC690784</name>
    <name evidence="2" type="ORF">PHOROB_LOCUS17031</name>
</gene>
<feature type="region of interest" description="Disordered" evidence="1">
    <location>
        <begin position="1"/>
        <end position="35"/>
    </location>
</feature>
<comment type="caution">
    <text evidence="2">The sequence shown here is derived from an EMBL/GenBank/DDBJ whole genome shotgun (WGS) entry which is preliminary data.</text>
</comment>
<evidence type="ECO:0000313" key="3">
    <source>
        <dbReference type="Proteomes" id="UP001152836"/>
    </source>
</evidence>
<proteinExistence type="predicted"/>
<name>A0AAV0A9K2_PHORO</name>
<feature type="compositionally biased region" description="Low complexity" evidence="1">
    <location>
        <begin position="1"/>
        <end position="15"/>
    </location>
</feature>
<organism evidence="2 3">
    <name type="scientific">Phodopus roborovskii</name>
    <name type="common">Roborovski's desert hamster</name>
    <name type="synonym">Cricetulus roborovskii</name>
    <dbReference type="NCBI Taxonomy" id="109678"/>
    <lineage>
        <taxon>Eukaryota</taxon>
        <taxon>Metazoa</taxon>
        <taxon>Chordata</taxon>
        <taxon>Craniata</taxon>
        <taxon>Vertebrata</taxon>
        <taxon>Euteleostomi</taxon>
        <taxon>Mammalia</taxon>
        <taxon>Eutheria</taxon>
        <taxon>Euarchontoglires</taxon>
        <taxon>Glires</taxon>
        <taxon>Rodentia</taxon>
        <taxon>Myomorpha</taxon>
        <taxon>Muroidea</taxon>
        <taxon>Cricetidae</taxon>
        <taxon>Cricetinae</taxon>
        <taxon>Phodopus</taxon>
    </lineage>
</organism>
<feature type="region of interest" description="Disordered" evidence="1">
    <location>
        <begin position="275"/>
        <end position="304"/>
    </location>
</feature>
<feature type="compositionally biased region" description="Basic residues" evidence="1">
    <location>
        <begin position="287"/>
        <end position="304"/>
    </location>
</feature>
<dbReference type="Pfam" id="PF15480">
    <property type="entry name" value="DUF4640"/>
    <property type="match status" value="1"/>
</dbReference>
<dbReference type="EMBL" id="CALSGD010001623">
    <property type="protein sequence ID" value="CAH7433191.1"/>
    <property type="molecule type" value="Genomic_DNA"/>
</dbReference>
<protein>
    <submittedName>
        <fullName evidence="2">LOC690784 protein</fullName>
    </submittedName>
</protein>
<dbReference type="PANTHER" id="PTHR36462">
    <property type="entry name" value="CHROMOSOME 12 OPEN READING FRAME 71"/>
    <property type="match status" value="1"/>
</dbReference>
<keyword evidence="3" id="KW-1185">Reference proteome</keyword>
<sequence>MTASPSSSDYSGSEDSVSECKSDQSLSIGHYPPENTFPYEETVSCEEMISCEETASMDSTIHLLPPLQGTWGTESIRRLFRKRGQTEGDPEQFCKLSITLAWDIDASSDHTNSLANMDLNGQGQWMDKWPEDRTKLTLCKLDNLVQKLETFLEKDKGSQCDSHVLLESTQKEDVHLNSTPSPQTVWVRHEKHDVCQDLPKHKTPKNEDICQPLQNPRLQKHEVVEISQEAGNSLETSSVSSARREDASHSYGTSCLDFQWVFHWLRTQVSRLRRGHSSRDTTSWHQKAARKIHSLRGHRIQPQE</sequence>
<dbReference type="AlphaFoldDB" id="A0AAV0A9K2"/>
<accession>A0AAV0A9K2</accession>
<evidence type="ECO:0000256" key="1">
    <source>
        <dbReference type="SAM" id="MobiDB-lite"/>
    </source>
</evidence>
<evidence type="ECO:0000313" key="2">
    <source>
        <dbReference type="EMBL" id="CAH7433191.1"/>
    </source>
</evidence>
<reference evidence="2" key="1">
    <citation type="submission" date="2022-06" db="EMBL/GenBank/DDBJ databases">
        <authorList>
            <person name="Andreotti S."/>
            <person name="Wyler E."/>
        </authorList>
    </citation>
    <scope>NUCLEOTIDE SEQUENCE</scope>
</reference>
<dbReference type="Proteomes" id="UP001152836">
    <property type="component" value="Unassembled WGS sequence"/>
</dbReference>